<comment type="similarity">
    <text evidence="1">Belongs to the glycosyl hydrolase 13 family.</text>
</comment>
<comment type="caution">
    <text evidence="3">The sequence shown here is derived from an EMBL/GenBank/DDBJ whole genome shotgun (WGS) entry which is preliminary data.</text>
</comment>
<dbReference type="EMBL" id="JACEGA010000001">
    <property type="protein sequence ID" value="MBB2184341.1"/>
    <property type="molecule type" value="Genomic_DNA"/>
</dbReference>
<name>A0A839K6Q1_9FIRM</name>
<dbReference type="InterPro" id="IPR049117">
    <property type="entry name" value="pulA_all-beta"/>
</dbReference>
<organism evidence="3 4">
    <name type="scientific">Variimorphobacter saccharofermentans</name>
    <dbReference type="NCBI Taxonomy" id="2755051"/>
    <lineage>
        <taxon>Bacteria</taxon>
        <taxon>Bacillati</taxon>
        <taxon>Bacillota</taxon>
        <taxon>Clostridia</taxon>
        <taxon>Lachnospirales</taxon>
        <taxon>Lachnospiraceae</taxon>
        <taxon>Variimorphobacter</taxon>
    </lineage>
</organism>
<dbReference type="Gene3D" id="2.60.40.1180">
    <property type="entry name" value="Golgi alpha-mannosidase II"/>
    <property type="match status" value="1"/>
</dbReference>
<evidence type="ECO:0000313" key="3">
    <source>
        <dbReference type="EMBL" id="MBB2184341.1"/>
    </source>
</evidence>
<feature type="domain" description="Glycosyl hydrolase family 13 catalytic" evidence="2">
    <location>
        <begin position="172"/>
        <end position="557"/>
    </location>
</feature>
<dbReference type="Proteomes" id="UP000574276">
    <property type="component" value="Unassembled WGS sequence"/>
</dbReference>
<dbReference type="Pfam" id="PF21653">
    <property type="entry name" value="pulA_all-beta"/>
    <property type="match status" value="1"/>
</dbReference>
<dbReference type="Gene3D" id="2.60.40.10">
    <property type="entry name" value="Immunoglobulins"/>
    <property type="match status" value="1"/>
</dbReference>
<dbReference type="GO" id="GO:0051060">
    <property type="term" value="F:pullulanase activity"/>
    <property type="evidence" value="ECO:0007669"/>
    <property type="project" value="UniProtKB-EC"/>
</dbReference>
<dbReference type="Gene3D" id="3.20.20.80">
    <property type="entry name" value="Glycosidases"/>
    <property type="match status" value="1"/>
</dbReference>
<protein>
    <submittedName>
        <fullName evidence="3">Type I pullulanase</fullName>
        <ecNumber evidence="3">3.2.1.41</ecNumber>
    </submittedName>
</protein>
<accession>A0A839K6Q1</accession>
<dbReference type="EC" id="3.2.1.41" evidence="3"/>
<dbReference type="PANTHER" id="PTHR43002">
    <property type="entry name" value="GLYCOGEN DEBRANCHING ENZYME"/>
    <property type="match status" value="1"/>
</dbReference>
<sequence length="652" mass="74505">MLQYYNYFSTREFIEANSYDGNDLGATWEKEQTRLRIWAPTASRVSVNLYKSGDQDDCFQTLEMTRDIKGTWVTVLYGDYNGIYYTYVVTVDGESKEAVDPYAKAVGVNGRRGMIIDLSSTDPEGFRSEPLPELVSSTDAIIYELHIRDFSSDESSGMLNKGKYMAFTETGTINPHGEATGLDYLRQLGITHVHLLPAFDYKTVDETRLNEPQFNWGYDPQHFNVPEGSYSTDPYHGEVRIKEFKQMVQALHRNGIRVIMDMVYNHTYESVESDFNRIVPGYYYRLTQEGYFSNASGCGNETASERYMMRKFIIDSLIHWVKEYRIDGFRFDLMGIHDIETMNQIRYELNKIDPTIIVYGEGWTGGLSPLPDWERALKVNICHMDTGIAVFSDNLRDGIKGSVFSAQERGFVNGKPGMEDTIKFGVVAATQHAGIDYWKVNYSNAPWAAEPTQVINYASAHDNLTLWDKLTLSCPEASREDRIKMNLLSAAIVFTCQGIPFFQAGEEFLRSKPINVEEMKFDENSYRSPDSVNSLKWDLVTENRMIVDYYKGMMEFRKAHRLLRLTTTQELQEKLSFLETPEANIVAFVIRDLNEGELCVIYNANRHNARMSIPEGEWKVYVKDSHAGTEIIETITDGAVIIEAISAMILAK</sequence>
<dbReference type="CDD" id="cd02860">
    <property type="entry name" value="E_set_Pullulanase"/>
    <property type="match status" value="1"/>
</dbReference>
<dbReference type="SUPFAM" id="SSF81296">
    <property type="entry name" value="E set domains"/>
    <property type="match status" value="1"/>
</dbReference>
<dbReference type="InterPro" id="IPR017853">
    <property type="entry name" value="GH"/>
</dbReference>
<dbReference type="Pfam" id="PF02922">
    <property type="entry name" value="CBM_48"/>
    <property type="match status" value="1"/>
</dbReference>
<dbReference type="InterPro" id="IPR014756">
    <property type="entry name" value="Ig_E-set"/>
</dbReference>
<dbReference type="InterPro" id="IPR011840">
    <property type="entry name" value="PulA_typeI"/>
</dbReference>
<keyword evidence="3" id="KW-0378">Hydrolase</keyword>
<dbReference type="Pfam" id="PF00128">
    <property type="entry name" value="Alpha-amylase"/>
    <property type="match status" value="1"/>
</dbReference>
<dbReference type="GO" id="GO:0005975">
    <property type="term" value="P:carbohydrate metabolic process"/>
    <property type="evidence" value="ECO:0007669"/>
    <property type="project" value="InterPro"/>
</dbReference>
<dbReference type="NCBIfam" id="TIGR02104">
    <property type="entry name" value="pulA_typeI"/>
    <property type="match status" value="1"/>
</dbReference>
<gene>
    <name evidence="3" type="primary">pulA</name>
    <name evidence="3" type="ORF">H0486_15780</name>
</gene>
<keyword evidence="4" id="KW-1185">Reference proteome</keyword>
<dbReference type="SUPFAM" id="SSF51445">
    <property type="entry name" value="(Trans)glycosidases"/>
    <property type="match status" value="1"/>
</dbReference>
<dbReference type="InterPro" id="IPR006047">
    <property type="entry name" value="GH13_cat_dom"/>
</dbReference>
<proteinExistence type="inferred from homology"/>
<evidence type="ECO:0000313" key="4">
    <source>
        <dbReference type="Proteomes" id="UP000574276"/>
    </source>
</evidence>
<dbReference type="CDD" id="cd11341">
    <property type="entry name" value="AmyAc_Pullulanase_LD-like"/>
    <property type="match status" value="1"/>
</dbReference>
<evidence type="ECO:0000259" key="2">
    <source>
        <dbReference type="SMART" id="SM00642"/>
    </source>
</evidence>
<keyword evidence="3" id="KW-0326">Glycosidase</keyword>
<evidence type="ECO:0000256" key="1">
    <source>
        <dbReference type="ARBA" id="ARBA00008061"/>
    </source>
</evidence>
<dbReference type="InterPro" id="IPR013780">
    <property type="entry name" value="Glyco_hydro_b"/>
</dbReference>
<reference evidence="3 4" key="1">
    <citation type="submission" date="2020-07" db="EMBL/GenBank/DDBJ databases">
        <title>Characterization and genome sequencing of isolate MD1, a novel member within the family Lachnospiraceae.</title>
        <authorList>
            <person name="Rettenmaier R."/>
            <person name="Di Bello L."/>
            <person name="Zinser C."/>
            <person name="Scheitz K."/>
            <person name="Liebl W."/>
            <person name="Zverlov V."/>
        </authorList>
    </citation>
    <scope>NUCLEOTIDE SEQUENCE [LARGE SCALE GENOMIC DNA]</scope>
    <source>
        <strain evidence="3 4">MD1</strain>
    </source>
</reference>
<dbReference type="InterPro" id="IPR004193">
    <property type="entry name" value="Glyco_hydro_13_N"/>
</dbReference>
<dbReference type="InterPro" id="IPR013783">
    <property type="entry name" value="Ig-like_fold"/>
</dbReference>
<dbReference type="SMART" id="SM00642">
    <property type="entry name" value="Aamy"/>
    <property type="match status" value="1"/>
</dbReference>
<dbReference type="AlphaFoldDB" id="A0A839K6Q1"/>